<keyword evidence="3" id="KW-1185">Reference proteome</keyword>
<dbReference type="EMBL" id="CAJNNV010029009">
    <property type="protein sequence ID" value="CAE8626696.1"/>
    <property type="molecule type" value="Genomic_DNA"/>
</dbReference>
<reference evidence="1" key="1">
    <citation type="submission" date="2021-02" db="EMBL/GenBank/DDBJ databases">
        <authorList>
            <person name="Dougan E. K."/>
            <person name="Rhodes N."/>
            <person name="Thang M."/>
            <person name="Chan C."/>
        </authorList>
    </citation>
    <scope>NUCLEOTIDE SEQUENCE</scope>
</reference>
<name>A0A813GHR4_POLGL</name>
<comment type="caution">
    <text evidence="1">The sequence shown here is derived from an EMBL/GenBank/DDBJ whole genome shotgun (WGS) entry which is preliminary data.</text>
</comment>
<dbReference type="EMBL" id="CAJNNW010033841">
    <property type="protein sequence ID" value="CAE8720660.1"/>
    <property type="molecule type" value="Genomic_DNA"/>
</dbReference>
<organism evidence="1 3">
    <name type="scientific">Polarella glacialis</name>
    <name type="common">Dinoflagellate</name>
    <dbReference type="NCBI Taxonomy" id="89957"/>
    <lineage>
        <taxon>Eukaryota</taxon>
        <taxon>Sar</taxon>
        <taxon>Alveolata</taxon>
        <taxon>Dinophyceae</taxon>
        <taxon>Suessiales</taxon>
        <taxon>Suessiaceae</taxon>
        <taxon>Polarella</taxon>
    </lineage>
</organism>
<dbReference type="SUPFAM" id="SSF56399">
    <property type="entry name" value="ADP-ribosylation"/>
    <property type="match status" value="1"/>
</dbReference>
<sequence length="175" mass="18327">MQADMSKASLFDYAAITAQADLWARKVLPSGLQFYANPGLGDPTCPAAKKYEAGVGALGCADTSQAEFAWHGTGTLAGVQSICWDNLNPALRRGQSYGAGEYFSVAATNSFSFAKGTGYLIVCLLLTGPHKSTHATIRVVNNPQTGTAMYCLPVGVVDYIGSGDPQLNGSGRLLL</sequence>
<dbReference type="OrthoDB" id="6133115at2759"/>
<evidence type="ECO:0000313" key="3">
    <source>
        <dbReference type="Proteomes" id="UP000654075"/>
    </source>
</evidence>
<evidence type="ECO:0000313" key="2">
    <source>
        <dbReference type="EMBL" id="CAE8720660.1"/>
    </source>
</evidence>
<protein>
    <recommendedName>
        <fullName evidence="4">Poly [ADP-ribose] polymerase</fullName>
    </recommendedName>
</protein>
<gene>
    <name evidence="1" type="ORF">PGLA1383_LOCUS43600</name>
    <name evidence="2" type="ORF">PGLA2088_LOCUS41462</name>
</gene>
<dbReference type="AlphaFoldDB" id="A0A813GHR4"/>
<proteinExistence type="predicted"/>
<dbReference type="Proteomes" id="UP000626109">
    <property type="component" value="Unassembled WGS sequence"/>
</dbReference>
<accession>A0A813GHR4</accession>
<evidence type="ECO:0000313" key="1">
    <source>
        <dbReference type="EMBL" id="CAE8626696.1"/>
    </source>
</evidence>
<evidence type="ECO:0008006" key="4">
    <source>
        <dbReference type="Google" id="ProtNLM"/>
    </source>
</evidence>
<dbReference type="Proteomes" id="UP000654075">
    <property type="component" value="Unassembled WGS sequence"/>
</dbReference>
<dbReference type="Gene3D" id="3.90.228.10">
    <property type="match status" value="1"/>
</dbReference>